<dbReference type="OrthoDB" id="654211at2759"/>
<dbReference type="AlphaFoldDB" id="A0A2A9NM39"/>
<feature type="compositionally biased region" description="Basic and acidic residues" evidence="6">
    <location>
        <begin position="151"/>
        <end position="160"/>
    </location>
</feature>
<evidence type="ECO:0000313" key="9">
    <source>
        <dbReference type="Proteomes" id="UP000242287"/>
    </source>
</evidence>
<accession>A0A2A9NM39</accession>
<keyword evidence="2" id="KW-0677">Repeat</keyword>
<feature type="domain" description="C2H2-type" evidence="7">
    <location>
        <begin position="38"/>
        <end position="67"/>
    </location>
</feature>
<proteinExistence type="predicted"/>
<dbReference type="InterPro" id="IPR013087">
    <property type="entry name" value="Znf_C2H2_type"/>
</dbReference>
<dbReference type="EMBL" id="KZ301986">
    <property type="protein sequence ID" value="PFH51609.1"/>
    <property type="molecule type" value="Genomic_DNA"/>
</dbReference>
<dbReference type="STRING" id="703135.A0A2A9NM39"/>
<feature type="compositionally biased region" description="Polar residues" evidence="6">
    <location>
        <begin position="170"/>
        <end position="185"/>
    </location>
</feature>
<feature type="region of interest" description="Disordered" evidence="6">
    <location>
        <begin position="113"/>
        <end position="185"/>
    </location>
</feature>
<dbReference type="SUPFAM" id="SSF57667">
    <property type="entry name" value="beta-beta-alpha zinc fingers"/>
    <property type="match status" value="1"/>
</dbReference>
<keyword evidence="1" id="KW-0479">Metal-binding</keyword>
<evidence type="ECO:0000259" key="7">
    <source>
        <dbReference type="PROSITE" id="PS50157"/>
    </source>
</evidence>
<evidence type="ECO:0000256" key="5">
    <source>
        <dbReference type="PROSITE-ProRule" id="PRU00042"/>
    </source>
</evidence>
<dbReference type="Proteomes" id="UP000242287">
    <property type="component" value="Unassembled WGS sequence"/>
</dbReference>
<keyword evidence="3 5" id="KW-0863">Zinc-finger</keyword>
<gene>
    <name evidence="8" type="ORF">AMATHDRAFT_40043</name>
</gene>
<dbReference type="PROSITE" id="PS50157">
    <property type="entry name" value="ZINC_FINGER_C2H2_2"/>
    <property type="match status" value="1"/>
</dbReference>
<dbReference type="SMART" id="SM00355">
    <property type="entry name" value="ZnF_C2H2"/>
    <property type="match status" value="3"/>
</dbReference>
<dbReference type="PANTHER" id="PTHR24379">
    <property type="entry name" value="KRAB AND ZINC FINGER DOMAIN-CONTAINING"/>
    <property type="match status" value="1"/>
</dbReference>
<organism evidence="8 9">
    <name type="scientific">Amanita thiersii Skay4041</name>
    <dbReference type="NCBI Taxonomy" id="703135"/>
    <lineage>
        <taxon>Eukaryota</taxon>
        <taxon>Fungi</taxon>
        <taxon>Dikarya</taxon>
        <taxon>Basidiomycota</taxon>
        <taxon>Agaricomycotina</taxon>
        <taxon>Agaricomycetes</taxon>
        <taxon>Agaricomycetidae</taxon>
        <taxon>Agaricales</taxon>
        <taxon>Pluteineae</taxon>
        <taxon>Amanitaceae</taxon>
        <taxon>Amanita</taxon>
    </lineage>
</organism>
<reference evidence="8 9" key="1">
    <citation type="submission" date="2014-02" db="EMBL/GenBank/DDBJ databases">
        <title>Transposable element dynamics among asymbiotic and ectomycorrhizal Amanita fungi.</title>
        <authorList>
            <consortium name="DOE Joint Genome Institute"/>
            <person name="Hess J."/>
            <person name="Skrede I."/>
            <person name="Wolfe B."/>
            <person name="LaButti K."/>
            <person name="Ohm R.A."/>
            <person name="Grigoriev I.V."/>
            <person name="Pringle A."/>
        </authorList>
    </citation>
    <scope>NUCLEOTIDE SEQUENCE [LARGE SCALE GENOMIC DNA]</scope>
    <source>
        <strain evidence="8 9">SKay4041</strain>
    </source>
</reference>
<evidence type="ECO:0000256" key="1">
    <source>
        <dbReference type="ARBA" id="ARBA00022723"/>
    </source>
</evidence>
<keyword evidence="4" id="KW-0862">Zinc</keyword>
<dbReference type="GO" id="GO:0008270">
    <property type="term" value="F:zinc ion binding"/>
    <property type="evidence" value="ECO:0007669"/>
    <property type="project" value="UniProtKB-KW"/>
</dbReference>
<evidence type="ECO:0000256" key="4">
    <source>
        <dbReference type="ARBA" id="ARBA00022833"/>
    </source>
</evidence>
<dbReference type="InterPro" id="IPR036236">
    <property type="entry name" value="Znf_C2H2_sf"/>
</dbReference>
<evidence type="ECO:0000256" key="3">
    <source>
        <dbReference type="ARBA" id="ARBA00022771"/>
    </source>
</evidence>
<evidence type="ECO:0000313" key="8">
    <source>
        <dbReference type="EMBL" id="PFH51609.1"/>
    </source>
</evidence>
<sequence length="262" mass="29060">MGYSFPKAEYTCPRCHKKMCRANAWRHSHTHNPNAQRYPCTFEGCKYQTLQKFDLKAHMKTHTGIKPYKCRVCSWESAYKRSVRKHEEFRHGIGAGPLENAFNVKCYQGPVPAGKSFSNRQDDRAHSGTGESYEGAGMPSRHVQESASMLDSHDSPDYPSHRQTPPPFSNPQTPILPSSPCTQTDSTPAINKMSLAWILASPSPSSTSSISSCHSKPTCLLPLPSPKAAIEPSSCSFSPRNWDDDHASITDSDFSLSPAVWD</sequence>
<name>A0A2A9NM39_9AGAR</name>
<dbReference type="Gene3D" id="3.30.160.60">
    <property type="entry name" value="Classic Zinc Finger"/>
    <property type="match status" value="2"/>
</dbReference>
<evidence type="ECO:0000256" key="6">
    <source>
        <dbReference type="SAM" id="MobiDB-lite"/>
    </source>
</evidence>
<evidence type="ECO:0000256" key="2">
    <source>
        <dbReference type="ARBA" id="ARBA00022737"/>
    </source>
</evidence>
<dbReference type="PANTHER" id="PTHR24379:SF121">
    <property type="entry name" value="C2H2-TYPE DOMAIN-CONTAINING PROTEIN"/>
    <property type="match status" value="1"/>
</dbReference>
<keyword evidence="9" id="KW-1185">Reference proteome</keyword>
<protein>
    <recommendedName>
        <fullName evidence="7">C2H2-type domain-containing protein</fullName>
    </recommendedName>
</protein>